<dbReference type="EMBL" id="LJAM02000001">
    <property type="protein sequence ID" value="RAP73142.1"/>
    <property type="molecule type" value="Genomic_DNA"/>
</dbReference>
<dbReference type="Proteomes" id="UP000244334">
    <property type="component" value="Unassembled WGS sequence"/>
</dbReference>
<keyword evidence="2" id="KW-1185">Reference proteome</keyword>
<comment type="caution">
    <text evidence="1">The sequence shown here is derived from an EMBL/GenBank/DDBJ whole genome shotgun (WGS) entry which is preliminary data.</text>
</comment>
<name>A0A328TU50_9GAMM</name>
<evidence type="ECO:0000313" key="1">
    <source>
        <dbReference type="EMBL" id="RAP73142.1"/>
    </source>
</evidence>
<organism evidence="1 2">
    <name type="scientific">Candidatus Erwinia dacicola</name>
    <dbReference type="NCBI Taxonomy" id="252393"/>
    <lineage>
        <taxon>Bacteria</taxon>
        <taxon>Pseudomonadati</taxon>
        <taxon>Pseudomonadota</taxon>
        <taxon>Gammaproteobacteria</taxon>
        <taxon>Enterobacterales</taxon>
        <taxon>Erwiniaceae</taxon>
        <taxon>Erwinia</taxon>
    </lineage>
</organism>
<proteinExistence type="predicted"/>
<sequence length="57" mass="6482">MIPPFFLPDSAEILLPVAFLPAEFSYPHLTARELPIRLQPLLLQSASRTDFKVRGFL</sequence>
<dbReference type="AlphaFoldDB" id="A0A328TU50"/>
<evidence type="ECO:0000313" key="2">
    <source>
        <dbReference type="Proteomes" id="UP000244334"/>
    </source>
</evidence>
<reference evidence="1" key="1">
    <citation type="submission" date="2018-04" db="EMBL/GenBank/DDBJ databases">
        <title>Genomes of the Obligate Erwinia dacicola and Facultative Enterobacter sp. OLF Endosymbionts of the Olive Fruit fly, Bactrocera oleae.</title>
        <authorList>
            <person name="Estes A.M."/>
            <person name="Hearn D.J."/>
            <person name="Agarwal S."/>
            <person name="Pierson E.A."/>
            <person name="Dunning-Hotopp J.C."/>
        </authorList>
    </citation>
    <scope>NUCLEOTIDE SEQUENCE [LARGE SCALE GENOMIC DNA]</scope>
    <source>
        <strain evidence="1">Oroville</strain>
    </source>
</reference>
<protein>
    <submittedName>
        <fullName evidence="1">Uncharacterized protein</fullName>
    </submittedName>
</protein>
<gene>
    <name evidence="1" type="ORF">ACZ87_00006</name>
</gene>
<accession>A0A328TU50</accession>